<evidence type="ECO:0000313" key="2">
    <source>
        <dbReference type="Proteomes" id="UP000807469"/>
    </source>
</evidence>
<organism evidence="1 2">
    <name type="scientific">Pholiota conissans</name>
    <dbReference type="NCBI Taxonomy" id="109636"/>
    <lineage>
        <taxon>Eukaryota</taxon>
        <taxon>Fungi</taxon>
        <taxon>Dikarya</taxon>
        <taxon>Basidiomycota</taxon>
        <taxon>Agaricomycotina</taxon>
        <taxon>Agaricomycetes</taxon>
        <taxon>Agaricomycetidae</taxon>
        <taxon>Agaricales</taxon>
        <taxon>Agaricineae</taxon>
        <taxon>Strophariaceae</taxon>
        <taxon>Pholiota</taxon>
    </lineage>
</organism>
<name>A0A9P6D0Z8_9AGAR</name>
<evidence type="ECO:0000313" key="1">
    <source>
        <dbReference type="EMBL" id="KAF9479168.1"/>
    </source>
</evidence>
<dbReference type="EMBL" id="MU155218">
    <property type="protein sequence ID" value="KAF9479168.1"/>
    <property type="molecule type" value="Genomic_DNA"/>
</dbReference>
<dbReference type="Proteomes" id="UP000807469">
    <property type="component" value="Unassembled WGS sequence"/>
</dbReference>
<proteinExistence type="predicted"/>
<gene>
    <name evidence="1" type="ORF">BDN70DRAFT_879026</name>
</gene>
<dbReference type="OrthoDB" id="3061131at2759"/>
<comment type="caution">
    <text evidence="1">The sequence shown here is derived from an EMBL/GenBank/DDBJ whole genome shotgun (WGS) entry which is preliminary data.</text>
</comment>
<sequence length="148" mass="15903">MTRYEIQQIRSKLVVHESDTTFTVIDSPLTITYTLEQGATSVYASAPPFITQQSDSGGRLTYEGIKQNCSLDLSQHSGECFEVDEDPDLVFASGSESSSTTIATSTRTFSGPLIPLATFVTSDAKPSSQFMKAPVILLLGAILAMIAI</sequence>
<keyword evidence="2" id="KW-1185">Reference proteome</keyword>
<reference evidence="1" key="1">
    <citation type="submission" date="2020-11" db="EMBL/GenBank/DDBJ databases">
        <authorList>
            <consortium name="DOE Joint Genome Institute"/>
            <person name="Ahrendt S."/>
            <person name="Riley R."/>
            <person name="Andreopoulos W."/>
            <person name="Labutti K."/>
            <person name="Pangilinan J."/>
            <person name="Ruiz-Duenas F.J."/>
            <person name="Barrasa J.M."/>
            <person name="Sanchez-Garcia M."/>
            <person name="Camarero S."/>
            <person name="Miyauchi S."/>
            <person name="Serrano A."/>
            <person name="Linde D."/>
            <person name="Babiker R."/>
            <person name="Drula E."/>
            <person name="Ayuso-Fernandez I."/>
            <person name="Pacheco R."/>
            <person name="Padilla G."/>
            <person name="Ferreira P."/>
            <person name="Barriuso J."/>
            <person name="Kellner H."/>
            <person name="Castanera R."/>
            <person name="Alfaro M."/>
            <person name="Ramirez L."/>
            <person name="Pisabarro A.G."/>
            <person name="Kuo A."/>
            <person name="Tritt A."/>
            <person name="Lipzen A."/>
            <person name="He G."/>
            <person name="Yan M."/>
            <person name="Ng V."/>
            <person name="Cullen D."/>
            <person name="Martin F."/>
            <person name="Rosso M.-N."/>
            <person name="Henrissat B."/>
            <person name="Hibbett D."/>
            <person name="Martinez A.T."/>
            <person name="Grigoriev I.V."/>
        </authorList>
    </citation>
    <scope>NUCLEOTIDE SEQUENCE</scope>
    <source>
        <strain evidence="1">CIRM-BRFM 674</strain>
    </source>
</reference>
<accession>A0A9P6D0Z8</accession>
<dbReference type="AlphaFoldDB" id="A0A9P6D0Z8"/>
<protein>
    <submittedName>
        <fullName evidence="1">Uncharacterized protein</fullName>
    </submittedName>
</protein>